<evidence type="ECO:0000313" key="1">
    <source>
        <dbReference type="EMBL" id="GBP17084.1"/>
    </source>
</evidence>
<dbReference type="AlphaFoldDB" id="A0A4C1TT53"/>
<accession>A0A4C1TT53</accession>
<proteinExistence type="predicted"/>
<evidence type="ECO:0000313" key="2">
    <source>
        <dbReference type="Proteomes" id="UP000299102"/>
    </source>
</evidence>
<name>A0A4C1TT53_EUMVA</name>
<dbReference type="Proteomes" id="UP000299102">
    <property type="component" value="Unassembled WGS sequence"/>
</dbReference>
<protein>
    <submittedName>
        <fullName evidence="1">Uncharacterized protein</fullName>
    </submittedName>
</protein>
<comment type="caution">
    <text evidence="1">The sequence shown here is derived from an EMBL/GenBank/DDBJ whole genome shotgun (WGS) entry which is preliminary data.</text>
</comment>
<keyword evidence="2" id="KW-1185">Reference proteome</keyword>
<sequence length="101" mass="11554">MYLFIFEATLHFTIAVHRRGDDAITRSRRRTAKGGSSLRVWGSYIRAVELTALPRRNNADVFTHRAGIIEIPGAVRLILEECGDKEARRPRRVRVSRAHKS</sequence>
<reference evidence="1 2" key="1">
    <citation type="journal article" date="2019" name="Commun. Biol.">
        <title>The bagworm genome reveals a unique fibroin gene that provides high tensile strength.</title>
        <authorList>
            <person name="Kono N."/>
            <person name="Nakamura H."/>
            <person name="Ohtoshi R."/>
            <person name="Tomita M."/>
            <person name="Numata K."/>
            <person name="Arakawa K."/>
        </authorList>
    </citation>
    <scope>NUCLEOTIDE SEQUENCE [LARGE SCALE GENOMIC DNA]</scope>
</reference>
<gene>
    <name evidence="1" type="ORF">EVAR_8147_1</name>
</gene>
<organism evidence="1 2">
    <name type="scientific">Eumeta variegata</name>
    <name type="common">Bagworm moth</name>
    <name type="synonym">Eumeta japonica</name>
    <dbReference type="NCBI Taxonomy" id="151549"/>
    <lineage>
        <taxon>Eukaryota</taxon>
        <taxon>Metazoa</taxon>
        <taxon>Ecdysozoa</taxon>
        <taxon>Arthropoda</taxon>
        <taxon>Hexapoda</taxon>
        <taxon>Insecta</taxon>
        <taxon>Pterygota</taxon>
        <taxon>Neoptera</taxon>
        <taxon>Endopterygota</taxon>
        <taxon>Lepidoptera</taxon>
        <taxon>Glossata</taxon>
        <taxon>Ditrysia</taxon>
        <taxon>Tineoidea</taxon>
        <taxon>Psychidae</taxon>
        <taxon>Oiketicinae</taxon>
        <taxon>Eumeta</taxon>
    </lineage>
</organism>
<dbReference type="EMBL" id="BGZK01000084">
    <property type="protein sequence ID" value="GBP17084.1"/>
    <property type="molecule type" value="Genomic_DNA"/>
</dbReference>